<evidence type="ECO:0000313" key="2">
    <source>
        <dbReference type="EMBL" id="VDP21283.1"/>
    </source>
</evidence>
<evidence type="ECO:0000313" key="3">
    <source>
        <dbReference type="Proteomes" id="UP000270296"/>
    </source>
</evidence>
<keyword evidence="1" id="KW-1133">Transmembrane helix</keyword>
<evidence type="ECO:0000313" key="4">
    <source>
        <dbReference type="WBParaSite" id="SBAD_0000944001-mRNA-1"/>
    </source>
</evidence>
<accession>A0A183IZR3</accession>
<keyword evidence="1" id="KW-0812">Transmembrane</keyword>
<organism evidence="4">
    <name type="scientific">Soboliphyme baturini</name>
    <dbReference type="NCBI Taxonomy" id="241478"/>
    <lineage>
        <taxon>Eukaryota</taxon>
        <taxon>Metazoa</taxon>
        <taxon>Ecdysozoa</taxon>
        <taxon>Nematoda</taxon>
        <taxon>Enoplea</taxon>
        <taxon>Dorylaimia</taxon>
        <taxon>Dioctophymatida</taxon>
        <taxon>Dioctophymatoidea</taxon>
        <taxon>Soboliphymatidae</taxon>
        <taxon>Soboliphyme</taxon>
    </lineage>
</organism>
<dbReference type="EMBL" id="UZAM01012337">
    <property type="protein sequence ID" value="VDP21283.1"/>
    <property type="molecule type" value="Genomic_DNA"/>
</dbReference>
<evidence type="ECO:0000256" key="1">
    <source>
        <dbReference type="SAM" id="Phobius"/>
    </source>
</evidence>
<keyword evidence="1" id="KW-0472">Membrane</keyword>
<dbReference type="AlphaFoldDB" id="A0A183IZR3"/>
<name>A0A183IZR3_9BILA</name>
<reference evidence="4" key="1">
    <citation type="submission" date="2016-06" db="UniProtKB">
        <authorList>
            <consortium name="WormBaseParasite"/>
        </authorList>
    </citation>
    <scope>IDENTIFICATION</scope>
</reference>
<proteinExistence type="predicted"/>
<feature type="transmembrane region" description="Helical" evidence="1">
    <location>
        <begin position="6"/>
        <end position="30"/>
    </location>
</feature>
<dbReference type="Proteomes" id="UP000270296">
    <property type="component" value="Unassembled WGS sequence"/>
</dbReference>
<protein>
    <submittedName>
        <fullName evidence="4">Secreted protein</fullName>
    </submittedName>
</protein>
<gene>
    <name evidence="2" type="ORF">SBAD_LOCUS9111</name>
</gene>
<sequence>MASPYLPFLLELVATPLLAGIFVVVPSVFVSRCSAGRTLLAEGDVQVLIADFFEPPSVPQLPVCGPL</sequence>
<keyword evidence="3" id="KW-1185">Reference proteome</keyword>
<dbReference type="WBParaSite" id="SBAD_0000944001-mRNA-1">
    <property type="protein sequence ID" value="SBAD_0000944001-mRNA-1"/>
    <property type="gene ID" value="SBAD_0000944001"/>
</dbReference>
<reference evidence="2 3" key="2">
    <citation type="submission" date="2018-11" db="EMBL/GenBank/DDBJ databases">
        <authorList>
            <consortium name="Pathogen Informatics"/>
        </authorList>
    </citation>
    <scope>NUCLEOTIDE SEQUENCE [LARGE SCALE GENOMIC DNA]</scope>
</reference>